<sequence>MRLQPRPRVTVQDEYEILASFEVIREVTNGITIDSAAVKADGNGDKIIKKGMPMAKLTASGKFVPYDPAGSDGSENPTVILKRTVNVKYGDHVVGGYEVAKVITERIPVTVDDTLRSKMPHIVFA</sequence>
<dbReference type="InterPro" id="IPR004195">
    <property type="entry name" value="Head_decoration_D"/>
</dbReference>
<dbReference type="Pfam" id="PF02924">
    <property type="entry name" value="HDPD"/>
    <property type="match status" value="1"/>
</dbReference>
<name>A0A7X2Z0U3_9BACL</name>
<protein>
    <submittedName>
        <fullName evidence="1">Head decoration protein</fullName>
    </submittedName>
</protein>
<dbReference type="Proteomes" id="UP000447876">
    <property type="component" value="Unassembled WGS sequence"/>
</dbReference>
<dbReference type="RefSeq" id="WP_155610936.1">
    <property type="nucleotide sequence ID" value="NZ_WNZW01000003.1"/>
</dbReference>
<dbReference type="OrthoDB" id="5197973at2"/>
<organism evidence="1 2">
    <name type="scientific">Paenibacillus woosongensis</name>
    <dbReference type="NCBI Taxonomy" id="307580"/>
    <lineage>
        <taxon>Bacteria</taxon>
        <taxon>Bacillati</taxon>
        <taxon>Bacillota</taxon>
        <taxon>Bacilli</taxon>
        <taxon>Bacillales</taxon>
        <taxon>Paenibacillaceae</taxon>
        <taxon>Paenibacillus</taxon>
    </lineage>
</organism>
<gene>
    <name evidence="1" type="ORF">GNP95_11025</name>
</gene>
<reference evidence="1 2" key="1">
    <citation type="submission" date="2019-11" db="EMBL/GenBank/DDBJ databases">
        <title>Draft genome sequences of five Paenibacillus species of dairy origin.</title>
        <authorList>
            <person name="Olajide A.M."/>
            <person name="Chen S."/>
            <person name="Lapointe G."/>
        </authorList>
    </citation>
    <scope>NUCLEOTIDE SEQUENCE [LARGE SCALE GENOMIC DNA]</scope>
    <source>
        <strain evidence="1 2">12CR55</strain>
    </source>
</reference>
<accession>A0A7X2Z0U3</accession>
<comment type="caution">
    <text evidence="1">The sequence shown here is derived from an EMBL/GenBank/DDBJ whole genome shotgun (WGS) entry which is preliminary data.</text>
</comment>
<dbReference type="EMBL" id="WNZW01000003">
    <property type="protein sequence ID" value="MUG45519.1"/>
    <property type="molecule type" value="Genomic_DNA"/>
</dbReference>
<proteinExistence type="predicted"/>
<evidence type="ECO:0000313" key="2">
    <source>
        <dbReference type="Proteomes" id="UP000447876"/>
    </source>
</evidence>
<dbReference type="AlphaFoldDB" id="A0A7X2Z0U3"/>
<evidence type="ECO:0000313" key="1">
    <source>
        <dbReference type="EMBL" id="MUG45519.1"/>
    </source>
</evidence>